<dbReference type="InterPro" id="IPR010619">
    <property type="entry name" value="ThrE-like_N"/>
</dbReference>
<dbReference type="PANTHER" id="PTHR34390:SF2">
    <property type="entry name" value="SUCCINATE TRANSPORTER SUBUNIT YJJP-RELATED"/>
    <property type="match status" value="1"/>
</dbReference>
<dbReference type="RefSeq" id="WP_055195470.1">
    <property type="nucleotide sequence ID" value="NZ_CABIYH010000026.1"/>
</dbReference>
<dbReference type="InterPro" id="IPR050539">
    <property type="entry name" value="ThrE_Dicarb/AminoAcid_Exp"/>
</dbReference>
<evidence type="ECO:0000256" key="2">
    <source>
        <dbReference type="ARBA" id="ARBA00022475"/>
    </source>
</evidence>
<keyword evidence="3 7" id="KW-0812">Transmembrane</keyword>
<organism evidence="9 10">
    <name type="scientific">Roseburia intestinalis</name>
    <dbReference type="NCBI Taxonomy" id="166486"/>
    <lineage>
        <taxon>Bacteria</taxon>
        <taxon>Bacillati</taxon>
        <taxon>Bacillota</taxon>
        <taxon>Clostridia</taxon>
        <taxon>Lachnospirales</taxon>
        <taxon>Lachnospiraceae</taxon>
        <taxon>Roseburia</taxon>
    </lineage>
</organism>
<feature type="transmembrane region" description="Helical" evidence="7">
    <location>
        <begin position="195"/>
        <end position="217"/>
    </location>
</feature>
<reference evidence="9 10" key="1">
    <citation type="submission" date="2015-09" db="EMBL/GenBank/DDBJ databases">
        <authorList>
            <consortium name="Pathogen Informatics"/>
        </authorList>
    </citation>
    <scope>NUCLEOTIDE SEQUENCE [LARGE SCALE GENOMIC DNA]</scope>
    <source>
        <strain evidence="9 10">2789STDY5834960</strain>
    </source>
</reference>
<dbReference type="Proteomes" id="UP000095350">
    <property type="component" value="Unassembled WGS sequence"/>
</dbReference>
<evidence type="ECO:0000256" key="6">
    <source>
        <dbReference type="ARBA" id="ARBA00034125"/>
    </source>
</evidence>
<comment type="similarity">
    <text evidence="6">Belongs to the ThrE exporter (TC 2.A.79) family.</text>
</comment>
<evidence type="ECO:0000256" key="3">
    <source>
        <dbReference type="ARBA" id="ARBA00022692"/>
    </source>
</evidence>
<dbReference type="OrthoDB" id="9813917at2"/>
<evidence type="ECO:0000256" key="7">
    <source>
        <dbReference type="SAM" id="Phobius"/>
    </source>
</evidence>
<dbReference type="PaxDb" id="166486-ERS852572_03039"/>
<dbReference type="PANTHER" id="PTHR34390">
    <property type="entry name" value="UPF0442 PROTEIN YJJB-RELATED"/>
    <property type="match status" value="1"/>
</dbReference>
<evidence type="ECO:0000256" key="1">
    <source>
        <dbReference type="ARBA" id="ARBA00004651"/>
    </source>
</evidence>
<keyword evidence="5 7" id="KW-0472">Membrane</keyword>
<keyword evidence="2" id="KW-1003">Cell membrane</keyword>
<dbReference type="AlphaFoldDB" id="A0A173VHM3"/>
<dbReference type="GO" id="GO:0005886">
    <property type="term" value="C:plasma membrane"/>
    <property type="evidence" value="ECO:0007669"/>
    <property type="project" value="UniProtKB-SubCell"/>
</dbReference>
<comment type="subcellular location">
    <subcellularLocation>
        <location evidence="1">Cell membrane</location>
        <topology evidence="1">Multi-pass membrane protein</topology>
    </subcellularLocation>
</comment>
<protein>
    <submittedName>
        <fullName evidence="9">Uncharacterized conserved protein</fullName>
    </submittedName>
</protein>
<proteinExistence type="inferred from homology"/>
<evidence type="ECO:0000259" key="8">
    <source>
        <dbReference type="Pfam" id="PF06738"/>
    </source>
</evidence>
<name>A0A173VHM3_9FIRM</name>
<evidence type="ECO:0000313" key="10">
    <source>
        <dbReference type="Proteomes" id="UP000095350"/>
    </source>
</evidence>
<gene>
    <name evidence="9" type="ORF">ERS852572_03039</name>
</gene>
<sequence length="257" mass="27773">MAVTKEILSLAVETGDALLRNGAEVYRVEDTVMHILEAYEIEEYDVYVLSNGIFASANENKDDACSMIRHVPLGQTHLGRIAALNQLSREICSHECSLKDAWTRLDECKAIPTCSKWTEVFFCGLGSGSFSFLFGGTPLDGVIAFIAGALLNMVLKKFSQRKTSKFITNIFGSALVTLVSLITFSIGLPVLYDKIIIGAIMPLVPGIALTTSIRDFFNGDYLSGAIHMIDAVLTAFCIAAGVGTVMTIYNLVVGGIL</sequence>
<dbReference type="GO" id="GO:0015744">
    <property type="term" value="P:succinate transport"/>
    <property type="evidence" value="ECO:0007669"/>
    <property type="project" value="TreeGrafter"/>
</dbReference>
<dbReference type="EMBL" id="CYXZ01000026">
    <property type="protein sequence ID" value="CUN26939.1"/>
    <property type="molecule type" value="Genomic_DNA"/>
</dbReference>
<evidence type="ECO:0000256" key="5">
    <source>
        <dbReference type="ARBA" id="ARBA00023136"/>
    </source>
</evidence>
<dbReference type="STRING" id="166486.ERS852572_03039"/>
<accession>A0A173VHM3</accession>
<feature type="transmembrane region" description="Helical" evidence="7">
    <location>
        <begin position="166"/>
        <end position="189"/>
    </location>
</feature>
<dbReference type="GO" id="GO:0022857">
    <property type="term" value="F:transmembrane transporter activity"/>
    <property type="evidence" value="ECO:0007669"/>
    <property type="project" value="InterPro"/>
</dbReference>
<feature type="domain" description="Threonine/serine exporter-like N-terminal" evidence="8">
    <location>
        <begin position="10"/>
        <end position="249"/>
    </location>
</feature>
<feature type="transmembrane region" description="Helical" evidence="7">
    <location>
        <begin position="132"/>
        <end position="154"/>
    </location>
</feature>
<evidence type="ECO:0000256" key="4">
    <source>
        <dbReference type="ARBA" id="ARBA00022989"/>
    </source>
</evidence>
<feature type="transmembrane region" description="Helical" evidence="7">
    <location>
        <begin position="229"/>
        <end position="252"/>
    </location>
</feature>
<keyword evidence="4 7" id="KW-1133">Transmembrane helix</keyword>
<dbReference type="Pfam" id="PF06738">
    <property type="entry name" value="ThrE"/>
    <property type="match status" value="1"/>
</dbReference>
<evidence type="ECO:0000313" key="9">
    <source>
        <dbReference type="EMBL" id="CUN26939.1"/>
    </source>
</evidence>